<dbReference type="RefSeq" id="WP_074712960.1">
    <property type="nucleotide sequence ID" value="NZ_FNTV01000001.1"/>
</dbReference>
<dbReference type="InterPro" id="IPR024078">
    <property type="entry name" value="LmbE-like_dom_sf"/>
</dbReference>
<protein>
    <submittedName>
        <fullName evidence="2">N-acetylglucosaminyl deacetylase, LmbE family</fullName>
    </submittedName>
</protein>
<dbReference type="Pfam" id="PF02585">
    <property type="entry name" value="PIG-L"/>
    <property type="match status" value="1"/>
</dbReference>
<organism evidence="2 3">
    <name type="scientific">Arthrobacter alpinus</name>
    <dbReference type="NCBI Taxonomy" id="656366"/>
    <lineage>
        <taxon>Bacteria</taxon>
        <taxon>Bacillati</taxon>
        <taxon>Actinomycetota</taxon>
        <taxon>Actinomycetes</taxon>
        <taxon>Micrococcales</taxon>
        <taxon>Micrococcaceae</taxon>
        <taxon>Arthrobacter</taxon>
    </lineage>
</organism>
<evidence type="ECO:0000313" key="2">
    <source>
        <dbReference type="EMBL" id="SEF03609.1"/>
    </source>
</evidence>
<evidence type="ECO:0000313" key="3">
    <source>
        <dbReference type="Proteomes" id="UP000182725"/>
    </source>
</evidence>
<accession>A0A1H5NPL3</accession>
<dbReference type="GO" id="GO:0016811">
    <property type="term" value="F:hydrolase activity, acting on carbon-nitrogen (but not peptide) bonds, in linear amides"/>
    <property type="evidence" value="ECO:0007669"/>
    <property type="project" value="TreeGrafter"/>
</dbReference>
<evidence type="ECO:0000256" key="1">
    <source>
        <dbReference type="ARBA" id="ARBA00022833"/>
    </source>
</evidence>
<sequence length="263" mass="29170">MNEPHSIAVIVAHPDDDAYGCAGSIALHEHDPGFRFVLVLATDGAAGQISAGVPATPETLGAYRRVESANAWRAHGTIPVRHEWLGYDDGRLPQVGFEELVRRVLDILLTERPQVVATFGPDGITGHRDHIMIGRATDEAFERARHTPGPGLRRLVHGALRTSTFERWNVARRRAGLPGWDPTMEYHLRPVPDDQIDIEVDTSTVSSRIVAGLLEHRSQRDVLIDPSSTVRRWERVVSREPAVMVWPPRGAGQPLLHDLFEGL</sequence>
<name>A0A1H5NPL3_9MICC</name>
<dbReference type="PANTHER" id="PTHR12993:SF11">
    <property type="entry name" value="N-ACETYLGLUCOSAMINYL-PHOSPHATIDYLINOSITOL DE-N-ACETYLASE"/>
    <property type="match status" value="1"/>
</dbReference>
<reference evidence="2 3" key="1">
    <citation type="submission" date="2016-10" db="EMBL/GenBank/DDBJ databases">
        <authorList>
            <person name="de Groot N.N."/>
        </authorList>
    </citation>
    <scope>NUCLEOTIDE SEQUENCE [LARGE SCALE GENOMIC DNA]</scope>
    <source>
        <strain evidence="2 3">DSM 22274</strain>
    </source>
</reference>
<dbReference type="SUPFAM" id="SSF102588">
    <property type="entry name" value="LmbE-like"/>
    <property type="match status" value="1"/>
</dbReference>
<gene>
    <name evidence="2" type="ORF">SAMN04489740_3914</name>
</gene>
<keyword evidence="1" id="KW-0862">Zinc</keyword>
<dbReference type="Gene3D" id="3.40.50.10320">
    <property type="entry name" value="LmbE-like"/>
    <property type="match status" value="1"/>
</dbReference>
<dbReference type="PANTHER" id="PTHR12993">
    <property type="entry name" value="N-ACETYLGLUCOSAMINYL-PHOSPHATIDYLINOSITOL DE-N-ACETYLASE-RELATED"/>
    <property type="match status" value="1"/>
</dbReference>
<proteinExistence type="predicted"/>
<dbReference type="GO" id="GO:0016137">
    <property type="term" value="P:glycoside metabolic process"/>
    <property type="evidence" value="ECO:0007669"/>
    <property type="project" value="UniProtKB-ARBA"/>
</dbReference>
<dbReference type="EMBL" id="FNTV01000001">
    <property type="protein sequence ID" value="SEF03609.1"/>
    <property type="molecule type" value="Genomic_DNA"/>
</dbReference>
<dbReference type="AlphaFoldDB" id="A0A1H5NPL3"/>
<dbReference type="Proteomes" id="UP000182725">
    <property type="component" value="Unassembled WGS sequence"/>
</dbReference>
<dbReference type="InterPro" id="IPR003737">
    <property type="entry name" value="GlcNAc_PI_deacetylase-related"/>
</dbReference>